<dbReference type="EMBL" id="SNYR01000002">
    <property type="protein sequence ID" value="TDQ64138.1"/>
    <property type="molecule type" value="Genomic_DNA"/>
</dbReference>
<feature type="transmembrane region" description="Helical" evidence="4">
    <location>
        <begin position="565"/>
        <end position="588"/>
    </location>
</feature>
<dbReference type="SUPFAM" id="SSF53448">
    <property type="entry name" value="Nucleotide-diphospho-sugar transferases"/>
    <property type="match status" value="1"/>
</dbReference>
<evidence type="ECO:0000313" key="5">
    <source>
        <dbReference type="EMBL" id="TDQ64138.1"/>
    </source>
</evidence>
<dbReference type="AlphaFoldDB" id="A0A4R6VKR4"/>
<keyword evidence="4" id="KW-0812">Transmembrane</keyword>
<proteinExistence type="inferred from homology"/>
<evidence type="ECO:0000256" key="2">
    <source>
        <dbReference type="ARBA" id="ARBA00022676"/>
    </source>
</evidence>
<dbReference type="PANTHER" id="PTHR43630:SF1">
    <property type="entry name" value="POLY-BETA-1,6-N-ACETYL-D-GLUCOSAMINE SYNTHASE"/>
    <property type="match status" value="1"/>
</dbReference>
<keyword evidence="6" id="KW-1185">Reference proteome</keyword>
<comment type="similarity">
    <text evidence="1">Belongs to the glycosyltransferase 2 family.</text>
</comment>
<organism evidence="5 6">
    <name type="scientific">Maritalea mobilis</name>
    <dbReference type="NCBI Taxonomy" id="483324"/>
    <lineage>
        <taxon>Bacteria</taxon>
        <taxon>Pseudomonadati</taxon>
        <taxon>Pseudomonadota</taxon>
        <taxon>Alphaproteobacteria</taxon>
        <taxon>Hyphomicrobiales</taxon>
        <taxon>Devosiaceae</taxon>
        <taxon>Maritalea</taxon>
    </lineage>
</organism>
<dbReference type="RefSeq" id="WP_133572763.1">
    <property type="nucleotide sequence ID" value="NZ_SNYR01000002.1"/>
</dbReference>
<reference evidence="5 6" key="1">
    <citation type="submission" date="2019-03" db="EMBL/GenBank/DDBJ databases">
        <title>Genomic Encyclopedia of Type Strains, Phase III (KMG-III): the genomes of soil and plant-associated and newly described type strains.</title>
        <authorList>
            <person name="Whitman W."/>
        </authorList>
    </citation>
    <scope>NUCLEOTIDE SEQUENCE [LARGE SCALE GENOMIC DNA]</scope>
    <source>
        <strain evidence="5 6">CGMCC 1.7002</strain>
    </source>
</reference>
<dbReference type="InterPro" id="IPR029044">
    <property type="entry name" value="Nucleotide-diphossugar_trans"/>
</dbReference>
<evidence type="ECO:0000313" key="6">
    <source>
        <dbReference type="Proteomes" id="UP000295391"/>
    </source>
</evidence>
<keyword evidence="4" id="KW-0472">Membrane</keyword>
<evidence type="ECO:0000256" key="3">
    <source>
        <dbReference type="ARBA" id="ARBA00022679"/>
    </source>
</evidence>
<feature type="transmembrane region" description="Helical" evidence="4">
    <location>
        <begin position="494"/>
        <end position="515"/>
    </location>
</feature>
<name>A0A4R6VKR4_9HYPH</name>
<dbReference type="OrthoDB" id="7431422at2"/>
<dbReference type="Pfam" id="PF13641">
    <property type="entry name" value="Glyco_tranf_2_3"/>
    <property type="match status" value="1"/>
</dbReference>
<dbReference type="PANTHER" id="PTHR43630">
    <property type="entry name" value="POLY-BETA-1,6-N-ACETYL-D-GLUCOSAMINE SYNTHASE"/>
    <property type="match status" value="1"/>
</dbReference>
<feature type="transmembrane region" description="Helical" evidence="4">
    <location>
        <begin position="200"/>
        <end position="225"/>
    </location>
</feature>
<feature type="transmembrane region" description="Helical" evidence="4">
    <location>
        <begin position="535"/>
        <end position="558"/>
    </location>
</feature>
<dbReference type="Gene3D" id="3.90.550.10">
    <property type="entry name" value="Spore Coat Polysaccharide Biosynthesis Protein SpsA, Chain A"/>
    <property type="match status" value="1"/>
</dbReference>
<gene>
    <name evidence="5" type="ORF">ATL17_2151</name>
</gene>
<keyword evidence="2" id="KW-0328">Glycosyltransferase</keyword>
<comment type="caution">
    <text evidence="5">The sequence shown here is derived from an EMBL/GenBank/DDBJ whole genome shotgun (WGS) entry which is preliminary data.</text>
</comment>
<evidence type="ECO:0000256" key="4">
    <source>
        <dbReference type="SAM" id="Phobius"/>
    </source>
</evidence>
<keyword evidence="3 5" id="KW-0808">Transferase</keyword>
<dbReference type="Proteomes" id="UP000295391">
    <property type="component" value="Unassembled WGS sequence"/>
</dbReference>
<dbReference type="GO" id="GO:0016757">
    <property type="term" value="F:glycosyltransferase activity"/>
    <property type="evidence" value="ECO:0007669"/>
    <property type="project" value="UniProtKB-KW"/>
</dbReference>
<sequence length="645" mass="72923">MFRFESDISAAHLLQQILSPYQIGQAEIERLLRYAREQQIEPLTLCAARFHLTEAQLYEQLANLIGLAFFNVVPASRLHMPQVDNVARLSGVKMIRATVLDREVLFMSPGLAKFAQLANQLRQQPHLSQQICVVPPKALQRAVRQVQRPALYRHAVQSLSRIWPRASAHLGLGGVKRFMFLAAVLGVAVLSAWDPPILEILLFVFLALLYVSPASFRLYASLYGLMLGHGRRPKLLGDACLPIYSIMIPLRDEAQLVPQLADALKALNYPPEKLDIKFVVESVSPDTIAAVEQELDYLPFELVEVPDGMPRTKPKAINFALPLVRGDHVVVYDAEDIPHPNQLRLAATLFAQRPDIDCFQAELLIDNSGENALTALFATEYAAQFALIMPALADLNMPVPLGGTSNHFRTASLRYVGGWDSFNVTEDADLGMRLARVGMRCAMLPSATREEAPINIWPWVKQRTRWMKGWMQTLMVHSSELRVLQMQLGWRNFLFFYLYIGGMVFAAPMHGIFLIKFTGEALYYQGELPARLAHAWPYFIVLSMTYGSALISGILGLIRTGKPLLIVYQVLLPLYWVLTPVATLRAAWQLAVDPFSWEKTTHGKTRVQRNLWAKRQNRTKRVLVQLRRVKRQWVAKAKRRATTTD</sequence>
<feature type="transmembrane region" description="Helical" evidence="4">
    <location>
        <begin position="178"/>
        <end position="194"/>
    </location>
</feature>
<accession>A0A4R6VKR4</accession>
<protein>
    <submittedName>
        <fullName evidence="5">Cellulose synthase/poly-beta-1,6-N-acetylglucosamine synthase-like glycosyltransferase</fullName>
    </submittedName>
</protein>
<keyword evidence="4" id="KW-1133">Transmembrane helix</keyword>
<evidence type="ECO:0000256" key="1">
    <source>
        <dbReference type="ARBA" id="ARBA00006739"/>
    </source>
</evidence>